<proteinExistence type="predicted"/>
<name>A0A0D9YFR6_9ORYZ</name>
<evidence type="ECO:0000313" key="2">
    <source>
        <dbReference type="EnsemblPlants" id="OGLUM01G37160.1"/>
    </source>
</evidence>
<organism evidence="2">
    <name type="scientific">Oryza glumipatula</name>
    <dbReference type="NCBI Taxonomy" id="40148"/>
    <lineage>
        <taxon>Eukaryota</taxon>
        <taxon>Viridiplantae</taxon>
        <taxon>Streptophyta</taxon>
        <taxon>Embryophyta</taxon>
        <taxon>Tracheophyta</taxon>
        <taxon>Spermatophyta</taxon>
        <taxon>Magnoliopsida</taxon>
        <taxon>Liliopsida</taxon>
        <taxon>Poales</taxon>
        <taxon>Poaceae</taxon>
        <taxon>BOP clade</taxon>
        <taxon>Oryzoideae</taxon>
        <taxon>Oryzeae</taxon>
        <taxon>Oryzinae</taxon>
        <taxon>Oryza</taxon>
    </lineage>
</organism>
<evidence type="ECO:0000256" key="1">
    <source>
        <dbReference type="SAM" id="MobiDB-lite"/>
    </source>
</evidence>
<dbReference type="Proteomes" id="UP000026961">
    <property type="component" value="Chromosome 1"/>
</dbReference>
<reference evidence="2" key="1">
    <citation type="submission" date="2013-08" db="EMBL/GenBank/DDBJ databases">
        <title>Oryza genome evolution.</title>
        <authorList>
            <person name="Wing R.A."/>
            <person name="Panaud O."/>
            <person name="Oliveira A.C."/>
        </authorList>
    </citation>
    <scope>NUCLEOTIDE SEQUENCE</scope>
</reference>
<dbReference type="AlphaFoldDB" id="A0A0D9YFR6"/>
<dbReference type="Gramene" id="OGLUM01G37160.1">
    <property type="protein sequence ID" value="OGLUM01G37160.1"/>
    <property type="gene ID" value="OGLUM01G37160"/>
</dbReference>
<accession>A0A0D9YFR6</accession>
<dbReference type="EnsemblPlants" id="OGLUM01G37160.1">
    <property type="protein sequence ID" value="OGLUM01G37160.1"/>
    <property type="gene ID" value="OGLUM01G37160"/>
</dbReference>
<feature type="region of interest" description="Disordered" evidence="1">
    <location>
        <begin position="155"/>
        <end position="187"/>
    </location>
</feature>
<dbReference type="HOGENOM" id="CLU_1135025_0_0_1"/>
<evidence type="ECO:0000313" key="3">
    <source>
        <dbReference type="Proteomes" id="UP000026961"/>
    </source>
</evidence>
<reference evidence="2" key="3">
    <citation type="submission" date="2018-05" db="EMBL/GenBank/DDBJ databases">
        <title>OgluRS3 (Oryza glumaepatula Reference Sequence Version 3).</title>
        <authorList>
            <person name="Zhang J."/>
            <person name="Kudrna D."/>
            <person name="Lee S."/>
            <person name="Talag J."/>
            <person name="Welchert J."/>
            <person name="Wing R.A."/>
        </authorList>
    </citation>
    <scope>NUCLEOTIDE SEQUENCE [LARGE SCALE GENOMIC DNA]</scope>
</reference>
<sequence>MDQLLTAAHAGWWLGWNLEAPNTARSIITQLQPEAPWVLQWAAGDGAAAVRGSAAEAAGAELPRRMGQRYRAVHREAQAAVRCRQRGGGTGTRCYHRPPARSRARTPHRLGVCCRCFSEPSSVRLAMPHYESVGKVLVSALILILQLKLYQTGPTSENLVPRRPGLAGAPPRNTRPQRQRGRNRVPEFNVPFVPGGNARIFDPRALLWNQEASRDGIREYTKKLNGKHADSEVQFKTEFSRCQAT</sequence>
<reference evidence="2" key="2">
    <citation type="submission" date="2015-04" db="UniProtKB">
        <authorList>
            <consortium name="EnsemblPlants"/>
        </authorList>
    </citation>
    <scope>IDENTIFICATION</scope>
</reference>
<protein>
    <submittedName>
        <fullName evidence="2">Uncharacterized protein</fullName>
    </submittedName>
</protein>
<keyword evidence="3" id="KW-1185">Reference proteome</keyword>
<feature type="compositionally biased region" description="Low complexity" evidence="1">
    <location>
        <begin position="161"/>
        <end position="172"/>
    </location>
</feature>